<sequence>MPFPLTPGQRRRAVAMVVALTTNTSLAPQRYERQLLTQFERGELTLEQMESLLASGVHQVLYHSRAAGHPTQAELDALLTWSRAYNAAHGITGLLLYSDGRYLQVLEGTEAAIEDLYAHIQRDTRHSQVETVSRGPGPRRFAEWSMDFGYVSPHQLEQALIAVQIPEPSAVLVTDARLQALLQAFT</sequence>
<dbReference type="SMART" id="SM01034">
    <property type="entry name" value="BLUF"/>
    <property type="match status" value="1"/>
</dbReference>
<dbReference type="SUPFAM" id="SSF54975">
    <property type="entry name" value="Acylphosphatase/BLUF domain-like"/>
    <property type="match status" value="1"/>
</dbReference>
<dbReference type="Gene3D" id="3.30.70.100">
    <property type="match status" value="1"/>
</dbReference>
<dbReference type="PROSITE" id="PS50925">
    <property type="entry name" value="BLUF"/>
    <property type="match status" value="1"/>
</dbReference>
<organism evidence="2 3">
    <name type="scientific">Hymenobacter mellowenesis</name>
    <dbReference type="NCBI Taxonomy" id="3063995"/>
    <lineage>
        <taxon>Bacteria</taxon>
        <taxon>Pseudomonadati</taxon>
        <taxon>Bacteroidota</taxon>
        <taxon>Cytophagia</taxon>
        <taxon>Cytophagales</taxon>
        <taxon>Hymenobacteraceae</taxon>
        <taxon>Hymenobacter</taxon>
    </lineage>
</organism>
<dbReference type="Pfam" id="PF04940">
    <property type="entry name" value="BLUF"/>
    <property type="match status" value="1"/>
</dbReference>
<proteinExistence type="predicted"/>
<evidence type="ECO:0000313" key="3">
    <source>
        <dbReference type="Proteomes" id="UP001167796"/>
    </source>
</evidence>
<protein>
    <submittedName>
        <fullName evidence="2">BLUF domain-containing protein</fullName>
    </submittedName>
</protein>
<dbReference type="EMBL" id="JAUQSX010000002">
    <property type="protein sequence ID" value="MDO7845533.1"/>
    <property type="molecule type" value="Genomic_DNA"/>
</dbReference>
<feature type="domain" description="BLUF" evidence="1">
    <location>
        <begin position="57"/>
        <end position="147"/>
    </location>
</feature>
<reference evidence="2" key="1">
    <citation type="submission" date="2023-07" db="EMBL/GenBank/DDBJ databases">
        <authorList>
            <person name="Kim M.K."/>
        </authorList>
    </citation>
    <scope>NUCLEOTIDE SEQUENCE</scope>
    <source>
        <strain evidence="2">M29</strain>
    </source>
</reference>
<evidence type="ECO:0000259" key="1">
    <source>
        <dbReference type="PROSITE" id="PS50925"/>
    </source>
</evidence>
<dbReference type="InterPro" id="IPR007024">
    <property type="entry name" value="BLUF_domain"/>
</dbReference>
<dbReference type="InterPro" id="IPR036046">
    <property type="entry name" value="Acylphosphatase-like_dom_sf"/>
</dbReference>
<dbReference type="Proteomes" id="UP001167796">
    <property type="component" value="Unassembled WGS sequence"/>
</dbReference>
<gene>
    <name evidence="2" type="ORF">Q5H92_04130</name>
</gene>
<accession>A0ABT9A6S7</accession>
<keyword evidence="3" id="KW-1185">Reference proteome</keyword>
<evidence type="ECO:0000313" key="2">
    <source>
        <dbReference type="EMBL" id="MDO7845533.1"/>
    </source>
</evidence>
<dbReference type="RefSeq" id="WP_305010227.1">
    <property type="nucleotide sequence ID" value="NZ_JAUQSX010000002.1"/>
</dbReference>
<comment type="caution">
    <text evidence="2">The sequence shown here is derived from an EMBL/GenBank/DDBJ whole genome shotgun (WGS) entry which is preliminary data.</text>
</comment>
<name>A0ABT9A6S7_9BACT</name>